<name>A0A699RET4_TANCI</name>
<gene>
    <name evidence="1" type="ORF">Tci_856206</name>
</gene>
<feature type="non-terminal residue" evidence="1">
    <location>
        <position position="1"/>
    </location>
</feature>
<dbReference type="EMBL" id="BKCJ011093592">
    <property type="protein sequence ID" value="GFC84236.1"/>
    <property type="molecule type" value="Genomic_DNA"/>
</dbReference>
<sequence length="97" mass="11016">LSTGETEALEADKPTHVPRSRINIPLSQTHLRRAQKTVRPEPPMLASMEACILGPIEYDLRRFKVEQAIYGITDTWDEIVDKMIEIALTTLEGVNRE</sequence>
<dbReference type="AlphaFoldDB" id="A0A699RET4"/>
<proteinExistence type="predicted"/>
<evidence type="ECO:0000313" key="1">
    <source>
        <dbReference type="EMBL" id="GFC84236.1"/>
    </source>
</evidence>
<accession>A0A699RET4</accession>
<reference evidence="1" key="1">
    <citation type="journal article" date="2019" name="Sci. Rep.">
        <title>Draft genome of Tanacetum cinerariifolium, the natural source of mosquito coil.</title>
        <authorList>
            <person name="Yamashiro T."/>
            <person name="Shiraishi A."/>
            <person name="Satake H."/>
            <person name="Nakayama K."/>
        </authorList>
    </citation>
    <scope>NUCLEOTIDE SEQUENCE</scope>
</reference>
<comment type="caution">
    <text evidence="1">The sequence shown here is derived from an EMBL/GenBank/DDBJ whole genome shotgun (WGS) entry which is preliminary data.</text>
</comment>
<protein>
    <submittedName>
        <fullName evidence="1">Uncharacterized protein</fullName>
    </submittedName>
</protein>
<organism evidence="1">
    <name type="scientific">Tanacetum cinerariifolium</name>
    <name type="common">Dalmatian daisy</name>
    <name type="synonym">Chrysanthemum cinerariifolium</name>
    <dbReference type="NCBI Taxonomy" id="118510"/>
    <lineage>
        <taxon>Eukaryota</taxon>
        <taxon>Viridiplantae</taxon>
        <taxon>Streptophyta</taxon>
        <taxon>Embryophyta</taxon>
        <taxon>Tracheophyta</taxon>
        <taxon>Spermatophyta</taxon>
        <taxon>Magnoliopsida</taxon>
        <taxon>eudicotyledons</taxon>
        <taxon>Gunneridae</taxon>
        <taxon>Pentapetalae</taxon>
        <taxon>asterids</taxon>
        <taxon>campanulids</taxon>
        <taxon>Asterales</taxon>
        <taxon>Asteraceae</taxon>
        <taxon>Asteroideae</taxon>
        <taxon>Anthemideae</taxon>
        <taxon>Anthemidinae</taxon>
        <taxon>Tanacetum</taxon>
    </lineage>
</organism>